<dbReference type="RefSeq" id="WP_108686601.1">
    <property type="nucleotide sequence ID" value="NZ_QCYK01000002.1"/>
</dbReference>
<organism evidence="2 3">
    <name type="scientific">Chitinophaga parva</name>
    <dbReference type="NCBI Taxonomy" id="2169414"/>
    <lineage>
        <taxon>Bacteria</taxon>
        <taxon>Pseudomonadati</taxon>
        <taxon>Bacteroidota</taxon>
        <taxon>Chitinophagia</taxon>
        <taxon>Chitinophagales</taxon>
        <taxon>Chitinophagaceae</taxon>
        <taxon>Chitinophaga</taxon>
    </lineage>
</organism>
<feature type="transmembrane region" description="Helical" evidence="1">
    <location>
        <begin position="45"/>
        <end position="61"/>
    </location>
</feature>
<name>A0A2T7BEQ7_9BACT</name>
<reference evidence="2 3" key="1">
    <citation type="submission" date="2018-04" db="EMBL/GenBank/DDBJ databases">
        <title>Chitinophaga fuyangensis sp. nov., isolated from soil in a chemical factory.</title>
        <authorList>
            <person name="Chen K."/>
        </authorList>
    </citation>
    <scope>NUCLEOTIDE SEQUENCE [LARGE SCALE GENOMIC DNA]</scope>
    <source>
        <strain evidence="2 3">LY-1</strain>
    </source>
</reference>
<keyword evidence="1" id="KW-0812">Transmembrane</keyword>
<dbReference type="InterPro" id="IPR043739">
    <property type="entry name" value="DUF5684"/>
</dbReference>
<dbReference type="OrthoDB" id="2376202at2"/>
<evidence type="ECO:0008006" key="4">
    <source>
        <dbReference type="Google" id="ProtNLM"/>
    </source>
</evidence>
<dbReference type="Pfam" id="PF18936">
    <property type="entry name" value="DUF5684"/>
    <property type="match status" value="1"/>
</dbReference>
<feature type="transmembrane region" description="Helical" evidence="1">
    <location>
        <begin position="12"/>
        <end position="33"/>
    </location>
</feature>
<sequence>MDQLDQTQSLALAGFMMTFMLFTLVLSAFFIVVSWRIFTKAGQPGWASLIPIYSAVIQFRIIGKPWWWIFLCCIPLVNIYFIIVALNELSKSFGKDTGFTVGLFFLSFIFYPILAFGNAVYLGPGGVSGENVDNTIQGIGQSV</sequence>
<evidence type="ECO:0000313" key="2">
    <source>
        <dbReference type="EMBL" id="PUZ24760.1"/>
    </source>
</evidence>
<protein>
    <recommendedName>
        <fullName evidence="4">Signal peptidase I</fullName>
    </recommendedName>
</protein>
<evidence type="ECO:0000256" key="1">
    <source>
        <dbReference type="SAM" id="Phobius"/>
    </source>
</evidence>
<dbReference type="Proteomes" id="UP000244450">
    <property type="component" value="Unassembled WGS sequence"/>
</dbReference>
<keyword evidence="1" id="KW-1133">Transmembrane helix</keyword>
<keyword evidence="1" id="KW-0472">Membrane</keyword>
<accession>A0A2T7BEQ7</accession>
<keyword evidence="3" id="KW-1185">Reference proteome</keyword>
<evidence type="ECO:0000313" key="3">
    <source>
        <dbReference type="Proteomes" id="UP000244450"/>
    </source>
</evidence>
<proteinExistence type="predicted"/>
<dbReference type="AlphaFoldDB" id="A0A2T7BEQ7"/>
<comment type="caution">
    <text evidence="2">The sequence shown here is derived from an EMBL/GenBank/DDBJ whole genome shotgun (WGS) entry which is preliminary data.</text>
</comment>
<feature type="transmembrane region" description="Helical" evidence="1">
    <location>
        <begin position="98"/>
        <end position="121"/>
    </location>
</feature>
<feature type="transmembrane region" description="Helical" evidence="1">
    <location>
        <begin position="67"/>
        <end position="86"/>
    </location>
</feature>
<dbReference type="EMBL" id="QCYK01000002">
    <property type="protein sequence ID" value="PUZ24760.1"/>
    <property type="molecule type" value="Genomic_DNA"/>
</dbReference>
<gene>
    <name evidence="2" type="ORF">DCC81_10490</name>
</gene>